<gene>
    <name evidence="3" type="ORF">PSNMU_V1.4_AUG-EV-PASAV3_0010070</name>
</gene>
<dbReference type="InterPro" id="IPR037047">
    <property type="entry name" value="PITH_dom_sf"/>
</dbReference>
<keyword evidence="4" id="KW-1185">Reference proteome</keyword>
<dbReference type="GO" id="GO:0005737">
    <property type="term" value="C:cytoplasm"/>
    <property type="evidence" value="ECO:0007669"/>
    <property type="project" value="UniProtKB-ARBA"/>
</dbReference>
<sequence length="185" mass="20535">MNSLAAANGGGATETSASTKKIIDLSDKLEKTACYARNEHSRFPWTNLLIGDTRLGCKSDADEQLILHFEFSEFVRVHSIKLTEFNNGVEPEENPTRVLLFVNRNNLGFEDIDDVDPTTTLELTAEDLKENADNLLLKFVQYQRVKSITLFIEDNNGGEVSALGGLKFYGLPVATTNMADFKKQG</sequence>
<evidence type="ECO:0000259" key="2">
    <source>
        <dbReference type="PROSITE" id="PS51532"/>
    </source>
</evidence>
<dbReference type="InterPro" id="IPR010400">
    <property type="entry name" value="PITH_dom"/>
</dbReference>
<evidence type="ECO:0000313" key="4">
    <source>
        <dbReference type="Proteomes" id="UP000291116"/>
    </source>
</evidence>
<proteinExistence type="predicted"/>
<dbReference type="SUPFAM" id="SSF49785">
    <property type="entry name" value="Galactose-binding domain-like"/>
    <property type="match status" value="1"/>
</dbReference>
<reference evidence="3 4" key="1">
    <citation type="submission" date="2019-01" db="EMBL/GenBank/DDBJ databases">
        <authorList>
            <person name="Ferrante I. M."/>
        </authorList>
    </citation>
    <scope>NUCLEOTIDE SEQUENCE [LARGE SCALE GENOMIC DNA]</scope>
    <source>
        <strain evidence="3 4">B856</strain>
    </source>
</reference>
<dbReference type="OrthoDB" id="2121326at2759"/>
<accession>A0A448YWZ0</accession>
<protein>
    <recommendedName>
        <fullName evidence="2">PITH domain-containing protein</fullName>
    </recommendedName>
</protein>
<name>A0A448YWZ0_9STRA</name>
<evidence type="ECO:0000256" key="1">
    <source>
        <dbReference type="ARBA" id="ARBA00023157"/>
    </source>
</evidence>
<dbReference type="Gene3D" id="2.60.120.470">
    <property type="entry name" value="PITH domain"/>
    <property type="match status" value="1"/>
</dbReference>
<dbReference type="Proteomes" id="UP000291116">
    <property type="component" value="Unassembled WGS sequence"/>
</dbReference>
<dbReference type="Pfam" id="PF06201">
    <property type="entry name" value="PITH"/>
    <property type="match status" value="1"/>
</dbReference>
<dbReference type="PANTHER" id="PTHR46115">
    <property type="entry name" value="THIOREDOXIN-LIKE PROTEIN 1"/>
    <property type="match status" value="1"/>
</dbReference>
<dbReference type="AlphaFoldDB" id="A0A448YWZ0"/>
<feature type="domain" description="PITH" evidence="2">
    <location>
        <begin position="14"/>
        <end position="185"/>
    </location>
</feature>
<dbReference type="PROSITE" id="PS51532">
    <property type="entry name" value="PITH"/>
    <property type="match status" value="1"/>
</dbReference>
<keyword evidence="1" id="KW-1015">Disulfide bond</keyword>
<organism evidence="3 4">
    <name type="scientific">Pseudo-nitzschia multistriata</name>
    <dbReference type="NCBI Taxonomy" id="183589"/>
    <lineage>
        <taxon>Eukaryota</taxon>
        <taxon>Sar</taxon>
        <taxon>Stramenopiles</taxon>
        <taxon>Ochrophyta</taxon>
        <taxon>Bacillariophyta</taxon>
        <taxon>Bacillariophyceae</taxon>
        <taxon>Bacillariophycidae</taxon>
        <taxon>Bacillariales</taxon>
        <taxon>Bacillariaceae</taxon>
        <taxon>Pseudo-nitzschia</taxon>
    </lineage>
</organism>
<dbReference type="EMBL" id="CAACVS010000025">
    <property type="protein sequence ID" value="VEU34304.1"/>
    <property type="molecule type" value="Genomic_DNA"/>
</dbReference>
<evidence type="ECO:0000313" key="3">
    <source>
        <dbReference type="EMBL" id="VEU34304.1"/>
    </source>
</evidence>
<dbReference type="InterPro" id="IPR008979">
    <property type="entry name" value="Galactose-bd-like_sf"/>
</dbReference>